<gene>
    <name evidence="1" type="ORF">PAXRUDRAFT_785711</name>
</gene>
<dbReference type="EMBL" id="KN825146">
    <property type="protein sequence ID" value="KIK93895.1"/>
    <property type="molecule type" value="Genomic_DNA"/>
</dbReference>
<proteinExistence type="predicted"/>
<reference evidence="2" key="2">
    <citation type="submission" date="2015-01" db="EMBL/GenBank/DDBJ databases">
        <title>Evolutionary Origins and Diversification of the Mycorrhizal Mutualists.</title>
        <authorList>
            <consortium name="DOE Joint Genome Institute"/>
            <consortium name="Mycorrhizal Genomics Consortium"/>
            <person name="Kohler A."/>
            <person name="Kuo A."/>
            <person name="Nagy L.G."/>
            <person name="Floudas D."/>
            <person name="Copeland A."/>
            <person name="Barry K.W."/>
            <person name="Cichocki N."/>
            <person name="Veneault-Fourrey C."/>
            <person name="LaButti K."/>
            <person name="Lindquist E.A."/>
            <person name="Lipzen A."/>
            <person name="Lundell T."/>
            <person name="Morin E."/>
            <person name="Murat C."/>
            <person name="Riley R."/>
            <person name="Ohm R."/>
            <person name="Sun H."/>
            <person name="Tunlid A."/>
            <person name="Henrissat B."/>
            <person name="Grigoriev I.V."/>
            <person name="Hibbett D.S."/>
            <person name="Martin F."/>
        </authorList>
    </citation>
    <scope>NUCLEOTIDE SEQUENCE [LARGE SCALE GENOMIC DNA]</scope>
    <source>
        <strain evidence="2">Ve08.2h10</strain>
    </source>
</reference>
<dbReference type="Proteomes" id="UP000054538">
    <property type="component" value="Unassembled WGS sequence"/>
</dbReference>
<dbReference type="InParanoid" id="A0A0D0E7E3"/>
<organism evidence="1 2">
    <name type="scientific">Paxillus rubicundulus Ve08.2h10</name>
    <dbReference type="NCBI Taxonomy" id="930991"/>
    <lineage>
        <taxon>Eukaryota</taxon>
        <taxon>Fungi</taxon>
        <taxon>Dikarya</taxon>
        <taxon>Basidiomycota</taxon>
        <taxon>Agaricomycotina</taxon>
        <taxon>Agaricomycetes</taxon>
        <taxon>Agaricomycetidae</taxon>
        <taxon>Boletales</taxon>
        <taxon>Paxilineae</taxon>
        <taxon>Paxillaceae</taxon>
        <taxon>Paxillus</taxon>
    </lineage>
</organism>
<accession>A0A0D0E7E3</accession>
<sequence>CLLASVYRCKSNIPLWQVAIVGCKSSPRGPFIEDWLAMSAWAQSTPSTTDDPHSILQQVWFKFQSHVALFFPFPLISDS</sequence>
<evidence type="ECO:0000313" key="1">
    <source>
        <dbReference type="EMBL" id="KIK93895.1"/>
    </source>
</evidence>
<name>A0A0D0E7E3_9AGAM</name>
<protein>
    <submittedName>
        <fullName evidence="1">Uncharacterized protein</fullName>
    </submittedName>
</protein>
<feature type="non-terminal residue" evidence="1">
    <location>
        <position position="1"/>
    </location>
</feature>
<evidence type="ECO:0000313" key="2">
    <source>
        <dbReference type="Proteomes" id="UP000054538"/>
    </source>
</evidence>
<reference evidence="1 2" key="1">
    <citation type="submission" date="2014-04" db="EMBL/GenBank/DDBJ databases">
        <authorList>
            <consortium name="DOE Joint Genome Institute"/>
            <person name="Kuo A."/>
            <person name="Kohler A."/>
            <person name="Jargeat P."/>
            <person name="Nagy L.G."/>
            <person name="Floudas D."/>
            <person name="Copeland A."/>
            <person name="Barry K.W."/>
            <person name="Cichocki N."/>
            <person name="Veneault-Fourrey C."/>
            <person name="LaButti K."/>
            <person name="Lindquist E.A."/>
            <person name="Lipzen A."/>
            <person name="Lundell T."/>
            <person name="Morin E."/>
            <person name="Murat C."/>
            <person name="Sun H."/>
            <person name="Tunlid A."/>
            <person name="Henrissat B."/>
            <person name="Grigoriev I.V."/>
            <person name="Hibbett D.S."/>
            <person name="Martin F."/>
            <person name="Nordberg H.P."/>
            <person name="Cantor M.N."/>
            <person name="Hua S.X."/>
        </authorList>
    </citation>
    <scope>NUCLEOTIDE SEQUENCE [LARGE SCALE GENOMIC DNA]</scope>
    <source>
        <strain evidence="1 2">Ve08.2h10</strain>
    </source>
</reference>
<keyword evidence="2" id="KW-1185">Reference proteome</keyword>
<dbReference type="AlphaFoldDB" id="A0A0D0E7E3"/>
<dbReference type="HOGENOM" id="CLU_2612556_0_0_1"/>